<dbReference type="PANTHER" id="PTHR42693:SF53">
    <property type="entry name" value="ENDO-4-O-SULFATASE"/>
    <property type="match status" value="1"/>
</dbReference>
<evidence type="ECO:0000256" key="1">
    <source>
        <dbReference type="ARBA" id="ARBA00008779"/>
    </source>
</evidence>
<feature type="chain" id="PRO_5021737626" evidence="6">
    <location>
        <begin position="25"/>
        <end position="464"/>
    </location>
</feature>
<accession>A0A517T1U8</accession>
<dbReference type="InterPro" id="IPR024607">
    <property type="entry name" value="Sulfatase_CS"/>
</dbReference>
<dbReference type="InterPro" id="IPR017850">
    <property type="entry name" value="Alkaline_phosphatase_core_sf"/>
</dbReference>
<dbReference type="EC" id="3.1.6.1" evidence="8"/>
<feature type="compositionally biased region" description="Pro residues" evidence="5">
    <location>
        <begin position="454"/>
        <end position="464"/>
    </location>
</feature>
<evidence type="ECO:0000256" key="2">
    <source>
        <dbReference type="ARBA" id="ARBA00022723"/>
    </source>
</evidence>
<dbReference type="Proteomes" id="UP000315003">
    <property type="component" value="Chromosome"/>
</dbReference>
<dbReference type="InterPro" id="IPR000917">
    <property type="entry name" value="Sulfatase_N"/>
</dbReference>
<dbReference type="Gene3D" id="3.30.1120.10">
    <property type="match status" value="1"/>
</dbReference>
<keyword evidence="9" id="KW-1185">Reference proteome</keyword>
<keyword evidence="4" id="KW-0106">Calcium</keyword>
<evidence type="ECO:0000259" key="7">
    <source>
        <dbReference type="Pfam" id="PF00884"/>
    </source>
</evidence>
<keyword evidence="6" id="KW-0732">Signal</keyword>
<feature type="signal peptide" evidence="6">
    <location>
        <begin position="1"/>
        <end position="24"/>
    </location>
</feature>
<feature type="domain" description="Sulfatase N-terminal" evidence="7">
    <location>
        <begin position="33"/>
        <end position="330"/>
    </location>
</feature>
<evidence type="ECO:0000313" key="9">
    <source>
        <dbReference type="Proteomes" id="UP000315003"/>
    </source>
</evidence>
<comment type="similarity">
    <text evidence="1">Belongs to the sulfatase family.</text>
</comment>
<evidence type="ECO:0000256" key="4">
    <source>
        <dbReference type="ARBA" id="ARBA00022837"/>
    </source>
</evidence>
<dbReference type="PANTHER" id="PTHR42693">
    <property type="entry name" value="ARYLSULFATASE FAMILY MEMBER"/>
    <property type="match status" value="1"/>
</dbReference>
<keyword evidence="3 8" id="KW-0378">Hydrolase</keyword>
<dbReference type="EMBL" id="CP036272">
    <property type="protein sequence ID" value="QDT62321.1"/>
    <property type="molecule type" value="Genomic_DNA"/>
</dbReference>
<feature type="region of interest" description="Disordered" evidence="5">
    <location>
        <begin position="445"/>
        <end position="464"/>
    </location>
</feature>
<dbReference type="GO" id="GO:0004065">
    <property type="term" value="F:arylsulfatase activity"/>
    <property type="evidence" value="ECO:0007669"/>
    <property type="project" value="UniProtKB-EC"/>
</dbReference>
<organism evidence="8 9">
    <name type="scientific">Stieleria bergensis</name>
    <dbReference type="NCBI Taxonomy" id="2528025"/>
    <lineage>
        <taxon>Bacteria</taxon>
        <taxon>Pseudomonadati</taxon>
        <taxon>Planctomycetota</taxon>
        <taxon>Planctomycetia</taxon>
        <taxon>Pirellulales</taxon>
        <taxon>Pirellulaceae</taxon>
        <taxon>Stieleria</taxon>
    </lineage>
</organism>
<dbReference type="AlphaFoldDB" id="A0A517T1U8"/>
<dbReference type="GO" id="GO:0046872">
    <property type="term" value="F:metal ion binding"/>
    <property type="evidence" value="ECO:0007669"/>
    <property type="project" value="UniProtKB-KW"/>
</dbReference>
<name>A0A517T1U8_9BACT</name>
<evidence type="ECO:0000256" key="3">
    <source>
        <dbReference type="ARBA" id="ARBA00022801"/>
    </source>
</evidence>
<evidence type="ECO:0000256" key="5">
    <source>
        <dbReference type="SAM" id="MobiDB-lite"/>
    </source>
</evidence>
<dbReference type="PROSITE" id="PS00149">
    <property type="entry name" value="SULFATASE_2"/>
    <property type="match status" value="1"/>
</dbReference>
<dbReference type="SUPFAM" id="SSF53649">
    <property type="entry name" value="Alkaline phosphatase-like"/>
    <property type="match status" value="1"/>
</dbReference>
<gene>
    <name evidence="8" type="primary">atsA_71</name>
    <name evidence="8" type="ORF">SV7mr_48680</name>
</gene>
<sequence precursor="true">MAQPLRLLLICLLLKLAFANPSQADQPKPGPLNVILIMADDLGYGDLSCYGSDSIRTPVLDQLARQGVRLTNFYAGCTVCTPSRMALLTGSYPARVGWRGGVVGYGIKTFNGLAPEVTTLAERFQTAGYKTALIGKWHLGDSAELSPQQQGFETTFYLNKSNNQTKQLWQGNTLVADPFDNRLLTEQFADQAIRFITQHRQQPFFLYLPLTAPHFPAQSHPQWKGKSKRDAYGDVVEELDHRVGQLLETLERNALSERTIVVFLSDNGVEPGQKQWASAKPYRGLKWSALEGGNRVPCIIRWPGKIPPNQTSDLLSAAIDLFPTLARACDIELPANPNASTRIDGVDLLPALTKQDGKQTPRSWLLLWHGWGTLQAIRTGRWKLYVDEVKEIPQSNKGPVLIDLDNDPKEQTDVSKQHPEQVAAMLAEAQKQLADIQASEQTLGGRDLAKIRVPTPPKWLPSNH</sequence>
<protein>
    <submittedName>
        <fullName evidence="8">Arylsulfatase</fullName>
        <ecNumber evidence="8">3.1.6.1</ecNumber>
    </submittedName>
</protein>
<dbReference type="Gene3D" id="3.40.720.10">
    <property type="entry name" value="Alkaline Phosphatase, subunit A"/>
    <property type="match status" value="1"/>
</dbReference>
<reference evidence="8 9" key="1">
    <citation type="submission" date="2019-02" db="EMBL/GenBank/DDBJ databases">
        <title>Deep-cultivation of Planctomycetes and their phenomic and genomic characterization uncovers novel biology.</title>
        <authorList>
            <person name="Wiegand S."/>
            <person name="Jogler M."/>
            <person name="Boedeker C."/>
            <person name="Pinto D."/>
            <person name="Vollmers J."/>
            <person name="Rivas-Marin E."/>
            <person name="Kohn T."/>
            <person name="Peeters S.H."/>
            <person name="Heuer A."/>
            <person name="Rast P."/>
            <person name="Oberbeckmann S."/>
            <person name="Bunk B."/>
            <person name="Jeske O."/>
            <person name="Meyerdierks A."/>
            <person name="Storesund J.E."/>
            <person name="Kallscheuer N."/>
            <person name="Luecker S."/>
            <person name="Lage O.M."/>
            <person name="Pohl T."/>
            <person name="Merkel B.J."/>
            <person name="Hornburger P."/>
            <person name="Mueller R.-W."/>
            <person name="Bruemmer F."/>
            <person name="Labrenz M."/>
            <person name="Spormann A.M."/>
            <person name="Op den Camp H."/>
            <person name="Overmann J."/>
            <person name="Amann R."/>
            <person name="Jetten M.S.M."/>
            <person name="Mascher T."/>
            <person name="Medema M.H."/>
            <person name="Devos D.P."/>
            <person name="Kaster A.-K."/>
            <person name="Ovreas L."/>
            <person name="Rohde M."/>
            <person name="Galperin M.Y."/>
            <person name="Jogler C."/>
        </authorList>
    </citation>
    <scope>NUCLEOTIDE SEQUENCE [LARGE SCALE GENOMIC DNA]</scope>
    <source>
        <strain evidence="8 9">SV_7m_r</strain>
    </source>
</reference>
<evidence type="ECO:0000313" key="8">
    <source>
        <dbReference type="EMBL" id="QDT62321.1"/>
    </source>
</evidence>
<keyword evidence="2" id="KW-0479">Metal-binding</keyword>
<dbReference type="Pfam" id="PF00884">
    <property type="entry name" value="Sulfatase"/>
    <property type="match status" value="1"/>
</dbReference>
<proteinExistence type="inferred from homology"/>
<evidence type="ECO:0000256" key="6">
    <source>
        <dbReference type="SAM" id="SignalP"/>
    </source>
</evidence>
<dbReference type="InterPro" id="IPR050738">
    <property type="entry name" value="Sulfatase"/>
</dbReference>